<feature type="non-terminal residue" evidence="1">
    <location>
        <position position="30"/>
    </location>
</feature>
<accession>X1KX22</accession>
<gene>
    <name evidence="1" type="ORF">S06H3_06763</name>
</gene>
<dbReference type="InterPro" id="IPR037128">
    <property type="entry name" value="Quinolinate_PRibosylTase_N_sf"/>
</dbReference>
<comment type="caution">
    <text evidence="1">The sequence shown here is derived from an EMBL/GenBank/DDBJ whole genome shotgun (WGS) entry which is preliminary data.</text>
</comment>
<evidence type="ECO:0008006" key="2">
    <source>
        <dbReference type="Google" id="ProtNLM"/>
    </source>
</evidence>
<proteinExistence type="predicted"/>
<protein>
    <recommendedName>
        <fullName evidence="2">Nicotinate phosphoribosyltransferase</fullName>
    </recommendedName>
</protein>
<evidence type="ECO:0000313" key="1">
    <source>
        <dbReference type="EMBL" id="GAH94719.1"/>
    </source>
</evidence>
<dbReference type="Gene3D" id="3.90.1170.20">
    <property type="entry name" value="Quinolinate phosphoribosyl transferase, N-terminal domain"/>
    <property type="match status" value="1"/>
</dbReference>
<dbReference type="GO" id="GO:0016763">
    <property type="term" value="F:pentosyltransferase activity"/>
    <property type="evidence" value="ECO:0007669"/>
    <property type="project" value="InterPro"/>
</dbReference>
<dbReference type="AlphaFoldDB" id="X1KX22"/>
<sequence>MFHISKSDHIKEGKITDVYFERTVRILKEK</sequence>
<organism evidence="1">
    <name type="scientific">marine sediment metagenome</name>
    <dbReference type="NCBI Taxonomy" id="412755"/>
    <lineage>
        <taxon>unclassified sequences</taxon>
        <taxon>metagenomes</taxon>
        <taxon>ecological metagenomes</taxon>
    </lineage>
</organism>
<name>X1KX22_9ZZZZ</name>
<reference evidence="1" key="1">
    <citation type="journal article" date="2014" name="Front. Microbiol.">
        <title>High frequency of phylogenetically diverse reductive dehalogenase-homologous genes in deep subseafloor sedimentary metagenomes.</title>
        <authorList>
            <person name="Kawai M."/>
            <person name="Futagami T."/>
            <person name="Toyoda A."/>
            <person name="Takaki Y."/>
            <person name="Nishi S."/>
            <person name="Hori S."/>
            <person name="Arai W."/>
            <person name="Tsubouchi T."/>
            <person name="Morono Y."/>
            <person name="Uchiyama I."/>
            <person name="Ito T."/>
            <person name="Fujiyama A."/>
            <person name="Inagaki F."/>
            <person name="Takami H."/>
        </authorList>
    </citation>
    <scope>NUCLEOTIDE SEQUENCE</scope>
    <source>
        <strain evidence="1">Expedition CK06-06</strain>
    </source>
</reference>
<dbReference type="EMBL" id="BARV01002664">
    <property type="protein sequence ID" value="GAH94719.1"/>
    <property type="molecule type" value="Genomic_DNA"/>
</dbReference>